<dbReference type="PANTHER" id="PTHR43744">
    <property type="entry name" value="ABC TRANSPORTER PERMEASE PROTEIN MG189-RELATED-RELATED"/>
    <property type="match status" value="1"/>
</dbReference>
<keyword evidence="2 7" id="KW-0813">Transport</keyword>
<feature type="domain" description="ABC transmembrane type-1" evidence="8">
    <location>
        <begin position="72"/>
        <end position="263"/>
    </location>
</feature>
<feature type="transmembrane region" description="Helical" evidence="7">
    <location>
        <begin position="137"/>
        <end position="163"/>
    </location>
</feature>
<sequence>MARYTARTFARELLLLAVAAIWAVPFFLLILVSLKPSEEMLSSPMSVPRHPDFSNFAQAWDGSSGVSLSQAMVNSLVITVGSVVSLVVIGALCAYVIARRPGRLGSGLYGLFVVGIVVPFQLGIVPAYALLRELDLAGTYIGMILLYTGLLMPLAVFLYTGFVRTLPRDYEEAAYIDGASRLQTFIRIVFPLLRPITATVAVITGVMVWNDFFVQLIFLSGSSLQTVPVAVYSFVGEYVTQWNIIFAAVGASVLPILAFYLIAQRQLIRGFTGGIKA</sequence>
<dbReference type="EMBL" id="JAGPYQ010000002">
    <property type="protein sequence ID" value="MBQ0855537.1"/>
    <property type="molecule type" value="Genomic_DNA"/>
</dbReference>
<protein>
    <submittedName>
        <fullName evidence="9">Carbohydrate ABC transporter permease</fullName>
    </submittedName>
</protein>
<dbReference type="PROSITE" id="PS50928">
    <property type="entry name" value="ABC_TM1"/>
    <property type="match status" value="1"/>
</dbReference>
<dbReference type="InterPro" id="IPR000515">
    <property type="entry name" value="MetI-like"/>
</dbReference>
<evidence type="ECO:0000256" key="2">
    <source>
        <dbReference type="ARBA" id="ARBA00022448"/>
    </source>
</evidence>
<evidence type="ECO:0000256" key="4">
    <source>
        <dbReference type="ARBA" id="ARBA00022692"/>
    </source>
</evidence>
<dbReference type="GO" id="GO:0005886">
    <property type="term" value="C:plasma membrane"/>
    <property type="evidence" value="ECO:0007669"/>
    <property type="project" value="UniProtKB-SubCell"/>
</dbReference>
<organism evidence="9 10">
    <name type="scientific">Streptomyces liliiviolaceus</name>
    <dbReference type="NCBI Taxonomy" id="2823109"/>
    <lineage>
        <taxon>Bacteria</taxon>
        <taxon>Bacillati</taxon>
        <taxon>Actinomycetota</taxon>
        <taxon>Actinomycetes</taxon>
        <taxon>Kitasatosporales</taxon>
        <taxon>Streptomycetaceae</taxon>
        <taxon>Streptomyces</taxon>
    </lineage>
</organism>
<feature type="transmembrane region" description="Helical" evidence="7">
    <location>
        <begin position="76"/>
        <end position="97"/>
    </location>
</feature>
<keyword evidence="4 7" id="KW-0812">Transmembrane</keyword>
<evidence type="ECO:0000256" key="1">
    <source>
        <dbReference type="ARBA" id="ARBA00004651"/>
    </source>
</evidence>
<dbReference type="Proteomes" id="UP000677413">
    <property type="component" value="Unassembled WGS sequence"/>
</dbReference>
<evidence type="ECO:0000313" key="10">
    <source>
        <dbReference type="Proteomes" id="UP000677413"/>
    </source>
</evidence>
<feature type="transmembrane region" description="Helical" evidence="7">
    <location>
        <begin position="12"/>
        <end position="34"/>
    </location>
</feature>
<evidence type="ECO:0000259" key="8">
    <source>
        <dbReference type="PROSITE" id="PS50928"/>
    </source>
</evidence>
<feature type="transmembrane region" description="Helical" evidence="7">
    <location>
        <begin position="242"/>
        <end position="263"/>
    </location>
</feature>
<evidence type="ECO:0000256" key="3">
    <source>
        <dbReference type="ARBA" id="ARBA00022475"/>
    </source>
</evidence>
<keyword evidence="6 7" id="KW-0472">Membrane</keyword>
<feature type="transmembrane region" description="Helical" evidence="7">
    <location>
        <begin position="184"/>
        <end position="206"/>
    </location>
</feature>
<dbReference type="CDD" id="cd06261">
    <property type="entry name" value="TM_PBP2"/>
    <property type="match status" value="1"/>
</dbReference>
<feature type="transmembrane region" description="Helical" evidence="7">
    <location>
        <begin position="212"/>
        <end position="235"/>
    </location>
</feature>
<feature type="transmembrane region" description="Helical" evidence="7">
    <location>
        <begin position="109"/>
        <end position="131"/>
    </location>
</feature>
<evidence type="ECO:0000256" key="7">
    <source>
        <dbReference type="RuleBase" id="RU363032"/>
    </source>
</evidence>
<keyword evidence="3" id="KW-1003">Cell membrane</keyword>
<dbReference type="GO" id="GO:0055085">
    <property type="term" value="P:transmembrane transport"/>
    <property type="evidence" value="ECO:0007669"/>
    <property type="project" value="InterPro"/>
</dbReference>
<dbReference type="Pfam" id="PF00528">
    <property type="entry name" value="BPD_transp_1"/>
    <property type="match status" value="1"/>
</dbReference>
<keyword evidence="5 7" id="KW-1133">Transmembrane helix</keyword>
<evidence type="ECO:0000256" key="6">
    <source>
        <dbReference type="ARBA" id="ARBA00023136"/>
    </source>
</evidence>
<dbReference type="Gene3D" id="1.10.3720.10">
    <property type="entry name" value="MetI-like"/>
    <property type="match status" value="1"/>
</dbReference>
<proteinExistence type="inferred from homology"/>
<dbReference type="InterPro" id="IPR035906">
    <property type="entry name" value="MetI-like_sf"/>
</dbReference>
<dbReference type="PANTHER" id="PTHR43744:SF3">
    <property type="entry name" value="LACTOSE TRANSPORT SYSTEM PERMEASE PROTEIN LACG"/>
    <property type="match status" value="1"/>
</dbReference>
<evidence type="ECO:0000256" key="5">
    <source>
        <dbReference type="ARBA" id="ARBA00022989"/>
    </source>
</evidence>
<dbReference type="AlphaFoldDB" id="A0A941BD83"/>
<reference evidence="9 10" key="1">
    <citation type="submission" date="2021-04" db="EMBL/GenBank/DDBJ databases">
        <authorList>
            <person name="Tang X."/>
            <person name="Zhou X."/>
            <person name="Chen X."/>
            <person name="Cernava T."/>
            <person name="Zhang C."/>
        </authorList>
    </citation>
    <scope>NUCLEOTIDE SEQUENCE [LARGE SCALE GENOMIC DNA]</scope>
    <source>
        <strain evidence="9 10">BH-SS-21</strain>
    </source>
</reference>
<accession>A0A941BD83</accession>
<comment type="caution">
    <text evidence="9">The sequence shown here is derived from an EMBL/GenBank/DDBJ whole genome shotgun (WGS) entry which is preliminary data.</text>
</comment>
<comment type="subcellular location">
    <subcellularLocation>
        <location evidence="1 7">Cell membrane</location>
        <topology evidence="1 7">Multi-pass membrane protein</topology>
    </subcellularLocation>
</comment>
<dbReference type="RefSeq" id="WP_210893959.1">
    <property type="nucleotide sequence ID" value="NZ_JAGPYQ010000002.1"/>
</dbReference>
<comment type="similarity">
    <text evidence="7">Belongs to the binding-protein-dependent transport system permease family.</text>
</comment>
<name>A0A941BD83_9ACTN</name>
<dbReference type="SUPFAM" id="SSF161098">
    <property type="entry name" value="MetI-like"/>
    <property type="match status" value="1"/>
</dbReference>
<evidence type="ECO:0000313" key="9">
    <source>
        <dbReference type="EMBL" id="MBQ0855537.1"/>
    </source>
</evidence>
<keyword evidence="10" id="KW-1185">Reference proteome</keyword>
<gene>
    <name evidence="9" type="ORF">J8N05_46075</name>
</gene>